<dbReference type="KEGG" id="psq:PUNSTDRAFT_138650"/>
<dbReference type="GeneID" id="18880134"/>
<reference evidence="3" key="1">
    <citation type="journal article" date="2012" name="Science">
        <title>The Paleozoic origin of enzymatic lignin decomposition reconstructed from 31 fungal genomes.</title>
        <authorList>
            <person name="Floudas D."/>
            <person name="Binder M."/>
            <person name="Riley R."/>
            <person name="Barry K."/>
            <person name="Blanchette R.A."/>
            <person name="Henrissat B."/>
            <person name="Martinez A.T."/>
            <person name="Otillar R."/>
            <person name="Spatafora J.W."/>
            <person name="Yadav J.S."/>
            <person name="Aerts A."/>
            <person name="Benoit I."/>
            <person name="Boyd A."/>
            <person name="Carlson A."/>
            <person name="Copeland A."/>
            <person name="Coutinho P.M."/>
            <person name="de Vries R.P."/>
            <person name="Ferreira P."/>
            <person name="Findley K."/>
            <person name="Foster B."/>
            <person name="Gaskell J."/>
            <person name="Glotzer D."/>
            <person name="Gorecki P."/>
            <person name="Heitman J."/>
            <person name="Hesse C."/>
            <person name="Hori C."/>
            <person name="Igarashi K."/>
            <person name="Jurgens J.A."/>
            <person name="Kallen N."/>
            <person name="Kersten P."/>
            <person name="Kohler A."/>
            <person name="Kuees U."/>
            <person name="Kumar T.K.A."/>
            <person name="Kuo A."/>
            <person name="LaButti K."/>
            <person name="Larrondo L.F."/>
            <person name="Lindquist E."/>
            <person name="Ling A."/>
            <person name="Lombard V."/>
            <person name="Lucas S."/>
            <person name="Lundell T."/>
            <person name="Martin R."/>
            <person name="McLaughlin D.J."/>
            <person name="Morgenstern I."/>
            <person name="Morin E."/>
            <person name="Murat C."/>
            <person name="Nagy L.G."/>
            <person name="Nolan M."/>
            <person name="Ohm R.A."/>
            <person name="Patyshakuliyeva A."/>
            <person name="Rokas A."/>
            <person name="Ruiz-Duenas F.J."/>
            <person name="Sabat G."/>
            <person name="Salamov A."/>
            <person name="Samejima M."/>
            <person name="Schmutz J."/>
            <person name="Slot J.C."/>
            <person name="St John F."/>
            <person name="Stenlid J."/>
            <person name="Sun H."/>
            <person name="Sun S."/>
            <person name="Syed K."/>
            <person name="Tsang A."/>
            <person name="Wiebenga A."/>
            <person name="Young D."/>
            <person name="Pisabarro A."/>
            <person name="Eastwood D.C."/>
            <person name="Martin F."/>
            <person name="Cullen D."/>
            <person name="Grigoriev I.V."/>
            <person name="Hibbett D.S."/>
        </authorList>
    </citation>
    <scope>NUCLEOTIDE SEQUENCE [LARGE SCALE GENOMIC DNA]</scope>
    <source>
        <strain evidence="3">HHB-11173 SS5</strain>
    </source>
</reference>
<evidence type="ECO:0000259" key="1">
    <source>
        <dbReference type="SMART" id="SM00225"/>
    </source>
</evidence>
<feature type="domain" description="BTB" evidence="1">
    <location>
        <begin position="23"/>
        <end position="128"/>
    </location>
</feature>
<organism evidence="2 3">
    <name type="scientific">Punctularia strigosozonata (strain HHB-11173)</name>
    <name type="common">White-rot fungus</name>
    <dbReference type="NCBI Taxonomy" id="741275"/>
    <lineage>
        <taxon>Eukaryota</taxon>
        <taxon>Fungi</taxon>
        <taxon>Dikarya</taxon>
        <taxon>Basidiomycota</taxon>
        <taxon>Agaricomycotina</taxon>
        <taxon>Agaricomycetes</taxon>
        <taxon>Corticiales</taxon>
        <taxon>Punctulariaceae</taxon>
        <taxon>Punctularia</taxon>
    </lineage>
</organism>
<proteinExistence type="predicted"/>
<dbReference type="HOGENOM" id="CLU_033082_3_2_1"/>
<gene>
    <name evidence="2" type="ORF">PUNSTDRAFT_138650</name>
</gene>
<evidence type="ECO:0000313" key="2">
    <source>
        <dbReference type="EMBL" id="EIN04255.1"/>
    </source>
</evidence>
<dbReference type="SMART" id="SM00225">
    <property type="entry name" value="BTB"/>
    <property type="match status" value="1"/>
</dbReference>
<dbReference type="EMBL" id="JH687555">
    <property type="protein sequence ID" value="EIN04255.1"/>
    <property type="molecule type" value="Genomic_DNA"/>
</dbReference>
<dbReference type="OMA" id="GILCMAC"/>
<keyword evidence="3" id="KW-1185">Reference proteome</keyword>
<dbReference type="InterPro" id="IPR000210">
    <property type="entry name" value="BTB/POZ_dom"/>
</dbReference>
<name>R7S1K9_PUNST</name>
<dbReference type="eggNOG" id="ENOG502R0UN">
    <property type="taxonomic scope" value="Eukaryota"/>
</dbReference>
<dbReference type="Proteomes" id="UP000054196">
    <property type="component" value="Unassembled WGS sequence"/>
</dbReference>
<protein>
    <recommendedName>
        <fullName evidence="1">BTB domain-containing protein</fullName>
    </recommendedName>
</protein>
<sequence>MDAGASRPDGELIHSEKLWYDDGNVVLASESVGFKVYRGLLAQHSAVFADMFAVCDHDTNIDPRYGCPLVYMPDPAEDLERLLSAIFHGTGLEDHGPLPETISILSLSIKYDINRLRDRAMRRFEDYYPADFDSYVSSIPSCHLDGSPADHARAMALARTLGLSTIVPVTMLALCEYGIEGILQANLEPDDLLVTLRGHQKLHTIQRTCSLRWACTGCEAPKTCAYMQWTLSKVLEDQFESRGLAYLLRDRLAPPFAPCETCMGCSTPIWENEETNRRNAWDCVPTVFGFRSWEELQREETMVCLNTGLAIL</sequence>
<accession>R7S1K9</accession>
<dbReference type="AlphaFoldDB" id="R7S1K9"/>
<evidence type="ECO:0000313" key="3">
    <source>
        <dbReference type="Proteomes" id="UP000054196"/>
    </source>
</evidence>
<dbReference type="RefSeq" id="XP_007388398.1">
    <property type="nucleotide sequence ID" value="XM_007388336.1"/>
</dbReference>
<dbReference type="OrthoDB" id="3036049at2759"/>